<evidence type="ECO:0000313" key="5">
    <source>
        <dbReference type="Proteomes" id="UP000295681"/>
    </source>
</evidence>
<dbReference type="CDD" id="cd00093">
    <property type="entry name" value="HTH_XRE"/>
    <property type="match status" value="1"/>
</dbReference>
<dbReference type="RefSeq" id="WP_010008480.1">
    <property type="nucleotide sequence ID" value="NZ_JAGYGP010000006.1"/>
</dbReference>
<dbReference type="PROSITE" id="PS50943">
    <property type="entry name" value="HTH_CROC1"/>
    <property type="match status" value="1"/>
</dbReference>
<dbReference type="Gene3D" id="1.10.260.40">
    <property type="entry name" value="lambda repressor-like DNA-binding domains"/>
    <property type="match status" value="1"/>
</dbReference>
<keyword evidence="2" id="KW-0472">Membrane</keyword>
<dbReference type="Proteomes" id="UP000295681">
    <property type="component" value="Unassembled WGS sequence"/>
</dbReference>
<dbReference type="GO" id="GO:0003677">
    <property type="term" value="F:DNA binding"/>
    <property type="evidence" value="ECO:0007669"/>
    <property type="project" value="UniProtKB-KW"/>
</dbReference>
<name>A0A4R5NAB1_9LACO</name>
<keyword evidence="5" id="KW-1185">Reference proteome</keyword>
<dbReference type="STRING" id="907931.GCA_000165675_00376"/>
<dbReference type="PANTHER" id="PTHR46558:SF4">
    <property type="entry name" value="DNA-BIDING PHAGE PROTEIN"/>
    <property type="match status" value="1"/>
</dbReference>
<dbReference type="SUPFAM" id="SSF47413">
    <property type="entry name" value="lambda repressor-like DNA-binding domains"/>
    <property type="match status" value="1"/>
</dbReference>
<dbReference type="PANTHER" id="PTHR46558">
    <property type="entry name" value="TRACRIPTIONAL REGULATORY PROTEIN-RELATED-RELATED"/>
    <property type="match status" value="1"/>
</dbReference>
<feature type="transmembrane region" description="Helical" evidence="2">
    <location>
        <begin position="81"/>
        <end position="101"/>
    </location>
</feature>
<evidence type="ECO:0000256" key="2">
    <source>
        <dbReference type="SAM" id="Phobius"/>
    </source>
</evidence>
<keyword evidence="1" id="KW-0238">DNA-binding</keyword>
<evidence type="ECO:0000259" key="3">
    <source>
        <dbReference type="PROSITE" id="PS50943"/>
    </source>
</evidence>
<dbReference type="EMBL" id="PUFI01000005">
    <property type="protein sequence ID" value="TDG69422.1"/>
    <property type="molecule type" value="Genomic_DNA"/>
</dbReference>
<evidence type="ECO:0000256" key="1">
    <source>
        <dbReference type="ARBA" id="ARBA00023125"/>
    </source>
</evidence>
<dbReference type="Pfam" id="PF01381">
    <property type="entry name" value="HTH_3"/>
    <property type="match status" value="1"/>
</dbReference>
<evidence type="ECO:0000313" key="4">
    <source>
        <dbReference type="EMBL" id="TDG69422.1"/>
    </source>
</evidence>
<dbReference type="InterPro" id="IPR010982">
    <property type="entry name" value="Lambda_DNA-bd_dom_sf"/>
</dbReference>
<dbReference type="SMART" id="SM00530">
    <property type="entry name" value="HTH_XRE"/>
    <property type="match status" value="1"/>
</dbReference>
<protein>
    <recommendedName>
        <fullName evidence="3">HTH cro/C1-type domain-containing protein</fullName>
    </recommendedName>
</protein>
<proteinExistence type="predicted"/>
<keyword evidence="2" id="KW-1133">Transmembrane helix</keyword>
<accession>A0A4R5NAB1</accession>
<feature type="transmembrane region" description="Helical" evidence="2">
    <location>
        <begin position="107"/>
        <end position="126"/>
    </location>
</feature>
<sequence length="134" mass="15662">MHISNKIKQLRIENHLTQDQLAQKINVSRQSVLKWEAGTNYPNIENILALSEALNVSIDELIKTDLKLENKLIIDSKARKYHLLVMLFLVSIIIYIGYWFLAHHILMMGFLISTVFMLFIELKVFFTGKLLEIF</sequence>
<reference evidence="4 5" key="1">
    <citation type="journal article" date="2019" name="Appl. Microbiol. Biotechnol.">
        <title>Uncovering carbohydrate metabolism through a genotype-phenotype association study of 56 lactic acid bacteria genomes.</title>
        <authorList>
            <person name="Buron-Moles G."/>
            <person name="Chailyan A."/>
            <person name="Dolejs I."/>
            <person name="Forster J."/>
            <person name="Miks M.H."/>
        </authorList>
    </citation>
    <scope>NUCLEOTIDE SEQUENCE [LARGE SCALE GENOMIC DNA]</scope>
    <source>
        <strain evidence="4 5">ATCC 700006</strain>
    </source>
</reference>
<organism evidence="4 5">
    <name type="scientific">Leuconostoc fallax</name>
    <dbReference type="NCBI Taxonomy" id="1251"/>
    <lineage>
        <taxon>Bacteria</taxon>
        <taxon>Bacillati</taxon>
        <taxon>Bacillota</taxon>
        <taxon>Bacilli</taxon>
        <taxon>Lactobacillales</taxon>
        <taxon>Lactobacillaceae</taxon>
        <taxon>Leuconostoc</taxon>
    </lineage>
</organism>
<gene>
    <name evidence="4" type="ORF">C5L23_000884</name>
</gene>
<comment type="caution">
    <text evidence="4">The sequence shown here is derived from an EMBL/GenBank/DDBJ whole genome shotgun (WGS) entry which is preliminary data.</text>
</comment>
<dbReference type="InterPro" id="IPR001387">
    <property type="entry name" value="Cro/C1-type_HTH"/>
</dbReference>
<dbReference type="AlphaFoldDB" id="A0A4R5NAB1"/>
<feature type="domain" description="HTH cro/C1-type" evidence="3">
    <location>
        <begin position="7"/>
        <end position="61"/>
    </location>
</feature>
<keyword evidence="2" id="KW-0812">Transmembrane</keyword>